<dbReference type="RefSeq" id="WP_072929853.1">
    <property type="nucleotide sequence ID" value="NZ_BMFL01000035.1"/>
</dbReference>
<proteinExistence type="predicted"/>
<evidence type="ECO:0000313" key="5">
    <source>
        <dbReference type="Proteomes" id="UP000650994"/>
    </source>
</evidence>
<evidence type="ECO:0000313" key="2">
    <source>
        <dbReference type="EMBL" id="GGF11392.1"/>
    </source>
</evidence>
<dbReference type="AlphaFoldDB" id="A0A1M6UPW2"/>
<feature type="transmembrane region" description="Helical" evidence="1">
    <location>
        <begin position="6"/>
        <end position="24"/>
    </location>
</feature>
<keyword evidence="1" id="KW-0472">Membrane</keyword>
<reference evidence="5" key="4">
    <citation type="journal article" date="2019" name="Int. J. Syst. Evol. Microbiol.">
        <title>The Global Catalogue of Microorganisms (GCM) 10K type strain sequencing project: providing services to taxonomists for standard genome sequencing and annotation.</title>
        <authorList>
            <consortium name="The Broad Institute Genomics Platform"/>
            <consortium name="The Broad Institute Genome Sequencing Center for Infectious Disease"/>
            <person name="Wu L."/>
            <person name="Ma J."/>
        </authorList>
    </citation>
    <scope>NUCLEOTIDE SEQUENCE [LARGE SCALE GENOMIC DNA]</scope>
    <source>
        <strain evidence="5">CGMCC 1.12707</strain>
    </source>
</reference>
<reference evidence="3" key="2">
    <citation type="submission" date="2016-11" db="EMBL/GenBank/DDBJ databases">
        <authorList>
            <person name="Jaros S."/>
            <person name="Januszkiewicz K."/>
            <person name="Wedrychowicz H."/>
        </authorList>
    </citation>
    <scope>NUCLEOTIDE SEQUENCE [LARGE SCALE GENOMIC DNA]</scope>
    <source>
        <strain evidence="3">DSM 27989</strain>
    </source>
</reference>
<reference evidence="2" key="1">
    <citation type="journal article" date="2014" name="Int. J. Syst. Evol. Microbiol.">
        <title>Complete genome of a new Firmicutes species belonging to the dominant human colonic microbiota ('Ruminococcus bicirculans') reveals two chromosomes and a selective capacity to utilize plant glucans.</title>
        <authorList>
            <consortium name="NISC Comparative Sequencing Program"/>
            <person name="Wegmann U."/>
            <person name="Louis P."/>
            <person name="Goesmann A."/>
            <person name="Henrissat B."/>
            <person name="Duncan S.H."/>
            <person name="Flint H.J."/>
        </authorList>
    </citation>
    <scope>NUCLEOTIDE SEQUENCE</scope>
    <source>
        <strain evidence="2">CGMCC 1.12707</strain>
    </source>
</reference>
<keyword evidence="1" id="KW-1133">Transmembrane helix</keyword>
<accession>A0A1M6UPW2</accession>
<dbReference type="STRING" id="1434701.SAMN05443634_1038"/>
<keyword evidence="1" id="KW-0812">Transmembrane</keyword>
<evidence type="ECO:0000313" key="3">
    <source>
        <dbReference type="EMBL" id="SHK71200.1"/>
    </source>
</evidence>
<sequence length="164" mass="19368">MKLLKFLLHVFIICFFTLFISCLVPPPPKVFEYKIIEENTNSKDFIIKPVFGYEYIATKENFSYISIHNISNEKKNLKKISYSINSKYKLCFDSLIVTKSIFRPPLDYLNDTTIPANMIIMNPKETINLRMVCSKNQIDKSIHDTVNISIEVNNDFFYYKLKRR</sequence>
<name>A0A1M6UPW2_9FLAO</name>
<dbReference type="EMBL" id="FRBH01000003">
    <property type="protein sequence ID" value="SHK71200.1"/>
    <property type="molecule type" value="Genomic_DNA"/>
</dbReference>
<reference evidence="4" key="3">
    <citation type="submission" date="2016-11" db="EMBL/GenBank/DDBJ databases">
        <authorList>
            <person name="Varghese N."/>
            <person name="Submissions S."/>
        </authorList>
    </citation>
    <scope>NUCLEOTIDE SEQUENCE [LARGE SCALE GENOMIC DNA]</scope>
    <source>
        <strain evidence="4">DSM 27989</strain>
    </source>
</reference>
<dbReference type="PROSITE" id="PS51257">
    <property type="entry name" value="PROKAR_LIPOPROTEIN"/>
    <property type="match status" value="1"/>
</dbReference>
<reference evidence="2" key="5">
    <citation type="submission" date="2024-05" db="EMBL/GenBank/DDBJ databases">
        <authorList>
            <person name="Sun Q."/>
            <person name="Zhou Y."/>
        </authorList>
    </citation>
    <scope>NUCLEOTIDE SEQUENCE</scope>
    <source>
        <strain evidence="2">CGMCC 1.12707</strain>
    </source>
</reference>
<gene>
    <name evidence="2" type="ORF">GCM10010984_30540</name>
    <name evidence="3" type="ORF">SAMN05443634_1038</name>
</gene>
<evidence type="ECO:0000313" key="4">
    <source>
        <dbReference type="Proteomes" id="UP000184120"/>
    </source>
</evidence>
<protein>
    <recommendedName>
        <fullName evidence="6">Lipoprotein</fullName>
    </recommendedName>
</protein>
<organism evidence="3 4">
    <name type="scientific">Chishuiella changwenlii</name>
    <dbReference type="NCBI Taxonomy" id="1434701"/>
    <lineage>
        <taxon>Bacteria</taxon>
        <taxon>Pseudomonadati</taxon>
        <taxon>Bacteroidota</taxon>
        <taxon>Flavobacteriia</taxon>
        <taxon>Flavobacteriales</taxon>
        <taxon>Weeksellaceae</taxon>
        <taxon>Chishuiella</taxon>
    </lineage>
</organism>
<evidence type="ECO:0000256" key="1">
    <source>
        <dbReference type="SAM" id="Phobius"/>
    </source>
</evidence>
<keyword evidence="5" id="KW-1185">Reference proteome</keyword>
<dbReference type="Proteomes" id="UP000650994">
    <property type="component" value="Unassembled WGS sequence"/>
</dbReference>
<dbReference type="EMBL" id="BMFL01000035">
    <property type="protein sequence ID" value="GGF11392.1"/>
    <property type="molecule type" value="Genomic_DNA"/>
</dbReference>
<dbReference type="Proteomes" id="UP000184120">
    <property type="component" value="Unassembled WGS sequence"/>
</dbReference>
<evidence type="ECO:0008006" key="6">
    <source>
        <dbReference type="Google" id="ProtNLM"/>
    </source>
</evidence>